<dbReference type="GO" id="GO:0005886">
    <property type="term" value="C:plasma membrane"/>
    <property type="evidence" value="ECO:0007669"/>
    <property type="project" value="UniProtKB-SubCell"/>
</dbReference>
<protein>
    <submittedName>
        <fullName evidence="9">MMPL family transporter</fullName>
    </submittedName>
</protein>
<accession>A0A541BRC4</accession>
<dbReference type="PANTHER" id="PTHR33406:SF13">
    <property type="entry name" value="MEMBRANE PROTEIN YDFJ"/>
    <property type="match status" value="1"/>
</dbReference>
<feature type="transmembrane region" description="Helical" evidence="7">
    <location>
        <begin position="264"/>
        <end position="288"/>
    </location>
</feature>
<dbReference type="PROSITE" id="PS50156">
    <property type="entry name" value="SSD"/>
    <property type="match status" value="2"/>
</dbReference>
<feature type="compositionally biased region" description="Basic and acidic residues" evidence="6">
    <location>
        <begin position="1"/>
        <end position="10"/>
    </location>
</feature>
<feature type="transmembrane region" description="Helical" evidence="7">
    <location>
        <begin position="570"/>
        <end position="591"/>
    </location>
</feature>
<evidence type="ECO:0000256" key="7">
    <source>
        <dbReference type="SAM" id="Phobius"/>
    </source>
</evidence>
<dbReference type="EMBL" id="VIGH01000001">
    <property type="protein sequence ID" value="TQF74855.1"/>
    <property type="molecule type" value="Genomic_DNA"/>
</dbReference>
<evidence type="ECO:0000313" key="9">
    <source>
        <dbReference type="EMBL" id="TQF74855.1"/>
    </source>
</evidence>
<evidence type="ECO:0000256" key="5">
    <source>
        <dbReference type="ARBA" id="ARBA00023136"/>
    </source>
</evidence>
<feature type="transmembrane region" description="Helical" evidence="7">
    <location>
        <begin position="659"/>
        <end position="676"/>
    </location>
</feature>
<evidence type="ECO:0000256" key="1">
    <source>
        <dbReference type="ARBA" id="ARBA00004651"/>
    </source>
</evidence>
<dbReference type="InterPro" id="IPR004869">
    <property type="entry name" value="MMPL_dom"/>
</dbReference>
<dbReference type="OrthoDB" id="7051771at2"/>
<gene>
    <name evidence="9" type="ORF">FK531_01900</name>
</gene>
<dbReference type="InterPro" id="IPR050545">
    <property type="entry name" value="Mycobact_MmpL"/>
</dbReference>
<sequence>MGYLRKESRVSSRKLATADRPPSRASAAAPTSADFGGILGRLGATMAGRAGWVFGVWLIALVALGAAAPSVFSSLAGAGWQANGSESVQVRELAQEHFGGNSSASVQVVVHSDTEQVTDPAVARVLDEATAVFAADPRFGEVIAPQPGMTISPDGHTGILIAGANASTDDMVKAVDDVKGELTALSGDGVEVYPTGASALWSDFNKANHDAMIKAEMVSWPVTMAIMVLAFGSLVAAGLPLLLTLAGLVASAGGLVLLNTVTPISVWAMNFAMMFALALGIDYALFLVSRFRDALGKTGDPRLAVAETMDTAGKAVVLSGVTVLVSLSAVLLVPAPAVRTMAVGIMLAVAFVLAATLTLLPAALGKLGPKVNAGSLPFAKRQQHRSPRFAAWGTLLHKHPWPFAIGAVVVLVGLSIPVFGLKVAMPSIQVVPTNAPVRQGYELVQAQMGEGAPGMLQIIAPTSEADATAAAAAATEGIAMVTPPMPAIDGSDYVMLQAMPNVDPSDDSMGSIVDRLRADLPEQARVGGAPAENLDLQQALNDYLPIIVAVILALGFLLLLIALQAPLIAILGTVVSLLSTAAAFGVAKLIFQDGHGASLLGFTPQGFLDGWGPVFFFAMIFAIAMDYTVFLLSTVKEQYERTGDAAAAQVEGMGHSGRVIFAAAAVMVGVFFSFALADPLPPKEMGVILGVAVLLDAILVRLVLLPALLRLTGHAAWWSPAWLRRILPKISFSHG</sequence>
<keyword evidence="4 7" id="KW-1133">Transmembrane helix</keyword>
<evidence type="ECO:0000256" key="2">
    <source>
        <dbReference type="ARBA" id="ARBA00022475"/>
    </source>
</evidence>
<name>A0A541BRC4_9NOCA</name>
<feature type="transmembrane region" description="Helical" evidence="7">
    <location>
        <begin position="688"/>
        <end position="709"/>
    </location>
</feature>
<feature type="transmembrane region" description="Helical" evidence="7">
    <location>
        <begin position="611"/>
        <end position="632"/>
    </location>
</feature>
<reference evidence="9 10" key="1">
    <citation type="submission" date="2019-06" db="EMBL/GenBank/DDBJ databases">
        <title>Rhodococcus spaelei sp. nov., isolated from a cave.</title>
        <authorList>
            <person name="Lee S.D."/>
        </authorList>
    </citation>
    <scope>NUCLEOTIDE SEQUENCE [LARGE SCALE GENOMIC DNA]</scope>
    <source>
        <strain evidence="9 10">C9-5</strain>
    </source>
</reference>
<keyword evidence="10" id="KW-1185">Reference proteome</keyword>
<dbReference type="SUPFAM" id="SSF82866">
    <property type="entry name" value="Multidrug efflux transporter AcrB transmembrane domain"/>
    <property type="match status" value="2"/>
</dbReference>
<evidence type="ECO:0000313" key="10">
    <source>
        <dbReference type="Proteomes" id="UP000316256"/>
    </source>
</evidence>
<feature type="domain" description="SSD" evidence="8">
    <location>
        <begin position="241"/>
        <end position="366"/>
    </location>
</feature>
<dbReference type="InterPro" id="IPR000731">
    <property type="entry name" value="SSD"/>
</dbReference>
<keyword evidence="2" id="KW-1003">Cell membrane</keyword>
<feature type="transmembrane region" description="Helical" evidence="7">
    <location>
        <begin position="543"/>
        <end position="563"/>
    </location>
</feature>
<dbReference type="AlphaFoldDB" id="A0A541BRC4"/>
<feature type="transmembrane region" description="Helical" evidence="7">
    <location>
        <begin position="50"/>
        <end position="72"/>
    </location>
</feature>
<feature type="domain" description="SSD" evidence="8">
    <location>
        <begin position="568"/>
        <end position="711"/>
    </location>
</feature>
<feature type="transmembrane region" description="Helical" evidence="7">
    <location>
        <begin position="341"/>
        <end position="360"/>
    </location>
</feature>
<evidence type="ECO:0000259" key="8">
    <source>
        <dbReference type="PROSITE" id="PS50156"/>
    </source>
</evidence>
<evidence type="ECO:0000256" key="3">
    <source>
        <dbReference type="ARBA" id="ARBA00022692"/>
    </source>
</evidence>
<dbReference type="Proteomes" id="UP000316256">
    <property type="component" value="Unassembled WGS sequence"/>
</dbReference>
<feature type="region of interest" description="Disordered" evidence="6">
    <location>
        <begin position="1"/>
        <end position="30"/>
    </location>
</feature>
<evidence type="ECO:0000256" key="6">
    <source>
        <dbReference type="SAM" id="MobiDB-lite"/>
    </source>
</evidence>
<proteinExistence type="predicted"/>
<keyword evidence="3 7" id="KW-0812">Transmembrane</keyword>
<organism evidence="9 10">
    <name type="scientific">Rhodococcus spelaei</name>
    <dbReference type="NCBI Taxonomy" id="2546320"/>
    <lineage>
        <taxon>Bacteria</taxon>
        <taxon>Bacillati</taxon>
        <taxon>Actinomycetota</taxon>
        <taxon>Actinomycetes</taxon>
        <taxon>Mycobacteriales</taxon>
        <taxon>Nocardiaceae</taxon>
        <taxon>Rhodococcus</taxon>
    </lineage>
</organism>
<feature type="transmembrane region" description="Helical" evidence="7">
    <location>
        <begin position="315"/>
        <end position="335"/>
    </location>
</feature>
<comment type="caution">
    <text evidence="9">The sequence shown here is derived from an EMBL/GenBank/DDBJ whole genome shotgun (WGS) entry which is preliminary data.</text>
</comment>
<feature type="transmembrane region" description="Helical" evidence="7">
    <location>
        <begin position="222"/>
        <end position="252"/>
    </location>
</feature>
<dbReference type="Gene3D" id="1.20.1640.10">
    <property type="entry name" value="Multidrug efflux transporter AcrB transmembrane domain"/>
    <property type="match status" value="2"/>
</dbReference>
<evidence type="ECO:0000256" key="4">
    <source>
        <dbReference type="ARBA" id="ARBA00022989"/>
    </source>
</evidence>
<keyword evidence="5 7" id="KW-0472">Membrane</keyword>
<feature type="compositionally biased region" description="Low complexity" evidence="6">
    <location>
        <begin position="18"/>
        <end position="30"/>
    </location>
</feature>
<comment type="subcellular location">
    <subcellularLocation>
        <location evidence="1">Cell membrane</location>
        <topology evidence="1">Multi-pass membrane protein</topology>
    </subcellularLocation>
</comment>
<feature type="transmembrane region" description="Helical" evidence="7">
    <location>
        <begin position="401"/>
        <end position="421"/>
    </location>
</feature>
<dbReference type="Pfam" id="PF03176">
    <property type="entry name" value="MMPL"/>
    <property type="match status" value="2"/>
</dbReference>
<dbReference type="PANTHER" id="PTHR33406">
    <property type="entry name" value="MEMBRANE PROTEIN MJ1562-RELATED"/>
    <property type="match status" value="1"/>
</dbReference>